<sequence>MKQPYIVKVSTGSAPDNSFVKLRRQVRALKDENDFLKSALADLRRSATRELELRDAHIKKLDIEVRDIAFAYRELRGSQEVTAQLPKLDLVGEIIHAEIMERAGDGVLTRAQLSEVIRPFMDILMPKPEIECWRDPDDPNRMHAKLTLRRPRQ</sequence>
<protein>
    <submittedName>
        <fullName evidence="2">Uncharacterized protein</fullName>
    </submittedName>
</protein>
<evidence type="ECO:0000313" key="2">
    <source>
        <dbReference type="EMBL" id="NVI46378.1"/>
    </source>
</evidence>
<dbReference type="RefSeq" id="WP_166205703.1">
    <property type="nucleotide sequence ID" value="NZ_CP088285.1"/>
</dbReference>
<reference evidence="2" key="1">
    <citation type="submission" date="2020-06" db="EMBL/GenBank/DDBJ databases">
        <title>Whole Genome Sequence of Bradyrhizobium sp. Strain 1S1.</title>
        <authorList>
            <person name="Bromfield E.S.P."/>
            <person name="Cloutier S."/>
        </authorList>
    </citation>
    <scope>NUCLEOTIDE SEQUENCE [LARGE SCALE GENOMIC DNA]</scope>
    <source>
        <strain evidence="2">1S1</strain>
    </source>
</reference>
<keyword evidence="1" id="KW-0175">Coiled coil</keyword>
<accession>A0A974A2W1</accession>
<organism evidence="2">
    <name type="scientific">Bradyrhizobium septentrionale</name>
    <dbReference type="NCBI Taxonomy" id="1404411"/>
    <lineage>
        <taxon>Bacteria</taxon>
        <taxon>Pseudomonadati</taxon>
        <taxon>Pseudomonadota</taxon>
        <taxon>Alphaproteobacteria</taxon>
        <taxon>Hyphomicrobiales</taxon>
        <taxon>Nitrobacteraceae</taxon>
        <taxon>Bradyrhizobium</taxon>
    </lineage>
</organism>
<dbReference type="EMBL" id="JAAOLE020000001">
    <property type="protein sequence ID" value="NVI46378.1"/>
    <property type="molecule type" value="Genomic_DNA"/>
</dbReference>
<proteinExistence type="predicted"/>
<name>A0A974A2W1_9BRAD</name>
<evidence type="ECO:0000256" key="1">
    <source>
        <dbReference type="SAM" id="Coils"/>
    </source>
</evidence>
<dbReference type="AlphaFoldDB" id="A0A974A2W1"/>
<feature type="coiled-coil region" evidence="1">
    <location>
        <begin position="19"/>
        <end position="46"/>
    </location>
</feature>
<comment type="caution">
    <text evidence="2">The sequence shown here is derived from an EMBL/GenBank/DDBJ whole genome shotgun (WGS) entry which is preliminary data.</text>
</comment>
<gene>
    <name evidence="2" type="ORF">HAP48_026145</name>
</gene>